<dbReference type="GO" id="GO:0005829">
    <property type="term" value="C:cytosol"/>
    <property type="evidence" value="ECO:0007669"/>
    <property type="project" value="TreeGrafter"/>
</dbReference>
<feature type="chain" id="PRO_5042027273" evidence="4">
    <location>
        <begin position="25"/>
        <end position="1016"/>
    </location>
</feature>
<dbReference type="InterPro" id="IPR014718">
    <property type="entry name" value="GH-type_carb-bd"/>
</dbReference>
<feature type="signal peptide" evidence="4">
    <location>
        <begin position="1"/>
        <end position="24"/>
    </location>
</feature>
<dbReference type="GO" id="GO:0000224">
    <property type="term" value="F:peptide-N4-(N-acetyl-beta-glucosaminyl)asparagine amidase activity"/>
    <property type="evidence" value="ECO:0007669"/>
    <property type="project" value="TreeGrafter"/>
</dbReference>
<dbReference type="InterPro" id="IPR026876">
    <property type="entry name" value="Fn3_assoc_repeat"/>
</dbReference>
<evidence type="ECO:0000313" key="7">
    <source>
        <dbReference type="EMBL" id="MDR6238354.1"/>
    </source>
</evidence>
<evidence type="ECO:0000256" key="2">
    <source>
        <dbReference type="ARBA" id="ARBA00011245"/>
    </source>
</evidence>
<dbReference type="AlphaFoldDB" id="A0AAE3XNK2"/>
<keyword evidence="4" id="KW-0732">Signal</keyword>
<keyword evidence="3" id="KW-0106">Calcium</keyword>
<dbReference type="RefSeq" id="WP_309937839.1">
    <property type="nucleotide sequence ID" value="NZ_AP025305.1"/>
</dbReference>
<organism evidence="7 8">
    <name type="scientific">Aureibacter tunicatorum</name>
    <dbReference type="NCBI Taxonomy" id="866807"/>
    <lineage>
        <taxon>Bacteria</taxon>
        <taxon>Pseudomonadati</taxon>
        <taxon>Bacteroidota</taxon>
        <taxon>Cytophagia</taxon>
        <taxon>Cytophagales</taxon>
        <taxon>Persicobacteraceae</taxon>
        <taxon>Aureibacter</taxon>
    </lineage>
</organism>
<evidence type="ECO:0000259" key="5">
    <source>
        <dbReference type="Pfam" id="PF07971"/>
    </source>
</evidence>
<dbReference type="NCBIfam" id="TIGR01180">
    <property type="entry name" value="aman2_put"/>
    <property type="match status" value="1"/>
</dbReference>
<name>A0AAE3XNK2_9BACT</name>
<evidence type="ECO:0000256" key="4">
    <source>
        <dbReference type="SAM" id="SignalP"/>
    </source>
</evidence>
<dbReference type="Pfam" id="PF17678">
    <property type="entry name" value="Glyco_hydro_92N"/>
    <property type="match status" value="1"/>
</dbReference>
<dbReference type="InterPro" id="IPR008928">
    <property type="entry name" value="6-hairpin_glycosidase_sf"/>
</dbReference>
<dbReference type="SUPFAM" id="SSF48208">
    <property type="entry name" value="Six-hairpin glycosidases"/>
    <property type="match status" value="1"/>
</dbReference>
<dbReference type="Gene3D" id="2.70.98.10">
    <property type="match status" value="1"/>
</dbReference>
<dbReference type="InterPro" id="IPR050883">
    <property type="entry name" value="PNGase"/>
</dbReference>
<dbReference type="InterPro" id="IPR041371">
    <property type="entry name" value="GH92_N"/>
</dbReference>
<dbReference type="Gene3D" id="1.20.1610.10">
    <property type="entry name" value="alpha-1,2-mannosidases domains"/>
    <property type="match status" value="1"/>
</dbReference>
<dbReference type="InterPro" id="IPR012939">
    <property type="entry name" value="Glyco_hydro_92"/>
</dbReference>
<dbReference type="EMBL" id="JAVDQD010000001">
    <property type="protein sequence ID" value="MDR6238354.1"/>
    <property type="molecule type" value="Genomic_DNA"/>
</dbReference>
<evidence type="ECO:0000259" key="6">
    <source>
        <dbReference type="Pfam" id="PF17678"/>
    </source>
</evidence>
<accession>A0AAE3XNK2</accession>
<dbReference type="Gene3D" id="3.30.2080.10">
    <property type="entry name" value="GH92 mannosidase domain"/>
    <property type="match status" value="1"/>
</dbReference>
<gene>
    <name evidence="7" type="ORF">HNQ88_001330</name>
</gene>
<evidence type="ECO:0000313" key="8">
    <source>
        <dbReference type="Proteomes" id="UP001185092"/>
    </source>
</evidence>
<sequence>MNIKSFIFSSVLSVGVMLQVAVMANVNSDSKVSREKPSDYVNPKIGTGGHGHTYPGATRPFGMVQLSPDTGIRGWDWCSGYHASDSSIIGFSHTHLSGTGGGDLGDILLMPYIGTTNVNPGTKADPDAGYRSRFEKKDEIAKAGYYSVILKDYGIKAELTTTPRAGFHKYTFPKSKEANIVLDLEHGIGDKSKETFIKVAGENEIEGLRRSQGWAKDQFVYFVAQFSKPIKNVELFIDDELSQDIQYVEGQSTKANIKFKTKKGESVLVKVGISAVSVDNARENLNTEISHWDFEKVVAESDEVWNGRLSAIEVEGNNEDDKEIFYTSMYHAMIVPNLFMDVNHEYRGMDGDIHTAEGFTYYTLFSLWDTFRATHPLYSIVAPENNNDFVKSMLTMYQQSGKLPIWELHGNETGTMIGYHSVPVIVDAILKGQTDANVELAYEAMKSSAMADDRGLYYLQKYGFIPHDEEANSVSKMVEYAFDDWCIAQIAKLLEKEDDYYYFVERAQAYKLLYDEQTSFLRGRDISGVWNPDFDPMAISTLGRGDYTEGNAWHYTFFAPQDVNGLIDLYGGKYGFEKKMDDMWEQEAVNDNEHAHDVTGLIGQYAHGNEPSHHAAYLYNYIGKPWKTQKWVAEIMATQYSTDRDGLSGNEDCGQMSSWYVLSAMGFYPVNPAQGDYIIGTPTFDKVTVNMSNGNQFVIQSNNLSKDNVYIQSAILNGLTFDKSYITHEQIKNGGLMSFKMGLTANRKWAASDQSSPVSTALAVGESMPESLTKLFMPYTVDKSRMFGDERIVELKTYDEGTEIFYTLDGTEPSVESFKYEEPIMLTSSTVLKAIAVKEGFAVSDVFETKFIKSIFKNNSSDAYPKISLTVPLSKPYDLKKEMLLDGMYGGSNFRSGNWAGIQQDDFEATIELEETTLVHSLGINFLECTSAWIFAPLEVEFLVSEDGVNFESVKLEQLEMPDDHTKISVRKFRSGVDKKVKFVRVKAKNPGILPKWHAGAGSGIWMFIDEIIIEG</sequence>
<dbReference type="FunFam" id="3.30.2080.10:FF:000001">
    <property type="entry name" value="Alpha-1,2-mannosidase subfamily"/>
    <property type="match status" value="1"/>
</dbReference>
<feature type="domain" description="Glycosyl hydrolase family 92" evidence="5">
    <location>
        <begin position="280"/>
        <end position="742"/>
    </location>
</feature>
<dbReference type="Gene3D" id="1.20.1050.60">
    <property type="entry name" value="alpha-1,2-mannosidase"/>
    <property type="match status" value="1"/>
</dbReference>
<comment type="subunit">
    <text evidence="2">Monomer.</text>
</comment>
<evidence type="ECO:0000256" key="3">
    <source>
        <dbReference type="ARBA" id="ARBA00022837"/>
    </source>
</evidence>
<dbReference type="Pfam" id="PF13287">
    <property type="entry name" value="Fn3_assoc"/>
    <property type="match status" value="1"/>
</dbReference>
<dbReference type="GO" id="GO:0006516">
    <property type="term" value="P:glycoprotein catabolic process"/>
    <property type="evidence" value="ECO:0007669"/>
    <property type="project" value="TreeGrafter"/>
</dbReference>
<feature type="domain" description="Glycosyl hydrolase family 92 N-terminal" evidence="6">
    <location>
        <begin position="40"/>
        <end position="274"/>
    </location>
</feature>
<comment type="caution">
    <text evidence="7">The sequence shown here is derived from an EMBL/GenBank/DDBJ whole genome shotgun (WGS) entry which is preliminary data.</text>
</comment>
<dbReference type="FunFam" id="1.20.1050.60:FF:000001">
    <property type="entry name" value="Putative alpha-1,2-mannosidase"/>
    <property type="match status" value="1"/>
</dbReference>
<dbReference type="PANTHER" id="PTHR12143">
    <property type="entry name" value="PEPTIDE N-GLYCANASE PNGASE -RELATED"/>
    <property type="match status" value="1"/>
</dbReference>
<dbReference type="Pfam" id="PF07971">
    <property type="entry name" value="Glyco_hydro_92"/>
    <property type="match status" value="1"/>
</dbReference>
<protein>
    <submittedName>
        <fullName evidence="7">Alpha-1,2-mannosidase</fullName>
    </submittedName>
</protein>
<dbReference type="Proteomes" id="UP001185092">
    <property type="component" value="Unassembled WGS sequence"/>
</dbReference>
<keyword evidence="8" id="KW-1185">Reference proteome</keyword>
<dbReference type="GO" id="GO:0005975">
    <property type="term" value="P:carbohydrate metabolic process"/>
    <property type="evidence" value="ECO:0007669"/>
    <property type="project" value="InterPro"/>
</dbReference>
<dbReference type="PANTHER" id="PTHR12143:SF39">
    <property type="entry name" value="SECRETED PROTEIN"/>
    <property type="match status" value="1"/>
</dbReference>
<evidence type="ECO:0000256" key="1">
    <source>
        <dbReference type="ARBA" id="ARBA00001913"/>
    </source>
</evidence>
<proteinExistence type="predicted"/>
<reference evidence="7" key="1">
    <citation type="submission" date="2023-07" db="EMBL/GenBank/DDBJ databases">
        <title>Genomic Encyclopedia of Type Strains, Phase IV (KMG-IV): sequencing the most valuable type-strain genomes for metagenomic binning, comparative biology and taxonomic classification.</title>
        <authorList>
            <person name="Goeker M."/>
        </authorList>
    </citation>
    <scope>NUCLEOTIDE SEQUENCE</scope>
    <source>
        <strain evidence="7">DSM 26174</strain>
    </source>
</reference>
<comment type="cofactor">
    <cofactor evidence="1">
        <name>Ca(2+)</name>
        <dbReference type="ChEBI" id="CHEBI:29108"/>
    </cofactor>
</comment>
<dbReference type="InterPro" id="IPR005887">
    <property type="entry name" value="GH92_a_mannosidase_put"/>
</dbReference>
<dbReference type="GO" id="GO:0030246">
    <property type="term" value="F:carbohydrate binding"/>
    <property type="evidence" value="ECO:0007669"/>
    <property type="project" value="InterPro"/>
</dbReference>